<organism evidence="1 2">
    <name type="scientific">Vermiconidia calcicola</name>
    <dbReference type="NCBI Taxonomy" id="1690605"/>
    <lineage>
        <taxon>Eukaryota</taxon>
        <taxon>Fungi</taxon>
        <taxon>Dikarya</taxon>
        <taxon>Ascomycota</taxon>
        <taxon>Pezizomycotina</taxon>
        <taxon>Dothideomycetes</taxon>
        <taxon>Dothideomycetidae</taxon>
        <taxon>Mycosphaerellales</taxon>
        <taxon>Extremaceae</taxon>
        <taxon>Vermiconidia</taxon>
    </lineage>
</organism>
<dbReference type="EMBL" id="JAUTXU010000096">
    <property type="protein sequence ID" value="KAK3709000.1"/>
    <property type="molecule type" value="Genomic_DNA"/>
</dbReference>
<keyword evidence="2" id="KW-1185">Reference proteome</keyword>
<dbReference type="Proteomes" id="UP001281147">
    <property type="component" value="Unassembled WGS sequence"/>
</dbReference>
<accession>A0ACC3N2X6</accession>
<sequence length="801" mass="90577">MANATGNSTGDEFLNQIINGNAGDAAEKEGTTTKSFVLNLALALGLFTFQLTGFLLLKSSNIALRRGWMLMFLISSQPKTYLVQDRLRVEAIPINPFKWIYRIFTIKSDELKLKCGLDGYFAIRFLRAMLFIFVPLMVIVVTVLLPVNYNGGKNNHVFLVDGRNHTYNVVGLDTLSWQNVAPNETDRYWAHLVCALLVISWTLYRIYREKLHFVDVRQQYLTSPEHRLKASSRTVLVTNIPSDYRSEEALRALFDVFVDNDDRSKLNVWLNRDYGALRTLVSRRRKLCHALEKEELRIQRLVNKEYRKHGDMRVDKQHSPQPSTETTPVDGQREAAEGETSEFIAAAFEADSVEKRQLWHKYLKSSTEAQVTLAKDSAGDWNPVSSYKFWVRGHKSVPKSAWLRAEISRLTVQIDEMLPDLDKEVQLVVPALCRKLAVLVGTPTRSRREVVCQDFYFTFLFIELVLVTSISSGLIATVSTILANPTTIVTTLATDLPKAANYFFNYLIVQALAFSGSLLFQYLRILFITTIWPWFTQTPREEAWLQTTIPHQIHNYYYVQRNKVDTHGQLFENALSQLFAGVYVMEITLIGLFFIVTNSKGNVVCIPQASIMIVALGLTAVFHYALEQSLQPLYELLPVTLEDPAADAEKELFAVMADNRQSDEHYRTSEGDGVESSSPTSGTARPGGIEKSRGRAAAPNNKQSSQARATGISKTAADARKTLLRLHNRVAARPVEHHTRDGERWGNPSRIEVADQLGAAISRYPDELLDLSAREREAELRAAYQDPITREVSHPACKTTF</sequence>
<reference evidence="1" key="1">
    <citation type="submission" date="2023-07" db="EMBL/GenBank/DDBJ databases">
        <title>Black Yeasts Isolated from many extreme environments.</title>
        <authorList>
            <person name="Coleine C."/>
            <person name="Stajich J.E."/>
            <person name="Selbmann L."/>
        </authorList>
    </citation>
    <scope>NUCLEOTIDE SEQUENCE</scope>
    <source>
        <strain evidence="1">CCFEE 5714</strain>
    </source>
</reference>
<evidence type="ECO:0000313" key="1">
    <source>
        <dbReference type="EMBL" id="KAK3709000.1"/>
    </source>
</evidence>
<evidence type="ECO:0000313" key="2">
    <source>
        <dbReference type="Proteomes" id="UP001281147"/>
    </source>
</evidence>
<protein>
    <submittedName>
        <fullName evidence="1">Uncharacterized protein</fullName>
    </submittedName>
</protein>
<proteinExistence type="predicted"/>
<name>A0ACC3N2X6_9PEZI</name>
<gene>
    <name evidence="1" type="ORF">LTR37_011164</name>
</gene>
<comment type="caution">
    <text evidence="1">The sequence shown here is derived from an EMBL/GenBank/DDBJ whole genome shotgun (WGS) entry which is preliminary data.</text>
</comment>